<dbReference type="InterPro" id="IPR010287">
    <property type="entry name" value="DUF892_YciF-like"/>
</dbReference>
<dbReference type="RefSeq" id="WP_115516998.1">
    <property type="nucleotide sequence ID" value="NZ_QRGO01000001.1"/>
</dbReference>
<proteinExistence type="predicted"/>
<dbReference type="OrthoDB" id="9795056at2"/>
<dbReference type="InterPro" id="IPR047114">
    <property type="entry name" value="YciF"/>
</dbReference>
<sequence length="165" mass="18210">MAKTKTLDDLFHDTLKDVYFAEKKILSTLPKMEKAAQSPELKKAFKKHHGETEGQIERLEKVFALIDKKPQGKTCDAIMGIVDEGAEIMDEYKGSPALDAGLLAAAQAVEHYEMSRYGTLKSWAEELGLKDAVRLLGQTLDEEKKTDAALTELAESVVNQQAEAA</sequence>
<dbReference type="CDD" id="cd07909">
    <property type="entry name" value="YciF"/>
    <property type="match status" value="1"/>
</dbReference>
<dbReference type="PANTHER" id="PTHR30565">
    <property type="entry name" value="PROTEIN YCIF"/>
    <property type="match status" value="1"/>
</dbReference>
<dbReference type="PANTHER" id="PTHR30565:SF9">
    <property type="entry name" value="PROTEIN YCIF"/>
    <property type="match status" value="1"/>
</dbReference>
<dbReference type="InterPro" id="IPR009078">
    <property type="entry name" value="Ferritin-like_SF"/>
</dbReference>
<dbReference type="Pfam" id="PF05974">
    <property type="entry name" value="DUF892"/>
    <property type="match status" value="1"/>
</dbReference>
<keyword evidence="2" id="KW-1185">Reference proteome</keyword>
<gene>
    <name evidence="1" type="ORF">DXH78_10605</name>
</gene>
<dbReference type="EMBL" id="QRGO01000001">
    <property type="protein sequence ID" value="RDV04972.1"/>
    <property type="molecule type" value="Genomic_DNA"/>
</dbReference>
<accession>A0A371BBM9</accession>
<evidence type="ECO:0000313" key="1">
    <source>
        <dbReference type="EMBL" id="RDV04972.1"/>
    </source>
</evidence>
<name>A0A371BBM9_9BRAD</name>
<dbReference type="Gene3D" id="1.20.1260.10">
    <property type="match status" value="1"/>
</dbReference>
<protein>
    <submittedName>
        <fullName evidence="1">Ferritin-like domain-containing protein</fullName>
    </submittedName>
</protein>
<reference evidence="2" key="1">
    <citation type="submission" date="2018-08" db="EMBL/GenBank/DDBJ databases">
        <authorList>
            <person name="Kim S.-J."/>
            <person name="Jung G.-Y."/>
        </authorList>
    </citation>
    <scope>NUCLEOTIDE SEQUENCE [LARGE SCALE GENOMIC DNA]</scope>
    <source>
        <strain evidence="2">GY_H</strain>
    </source>
</reference>
<dbReference type="Proteomes" id="UP000263993">
    <property type="component" value="Unassembled WGS sequence"/>
</dbReference>
<dbReference type="InterPro" id="IPR012347">
    <property type="entry name" value="Ferritin-like"/>
</dbReference>
<comment type="caution">
    <text evidence="1">The sequence shown here is derived from an EMBL/GenBank/DDBJ whole genome shotgun (WGS) entry which is preliminary data.</text>
</comment>
<evidence type="ECO:0000313" key="2">
    <source>
        <dbReference type="Proteomes" id="UP000263993"/>
    </source>
</evidence>
<dbReference type="SUPFAM" id="SSF47240">
    <property type="entry name" value="Ferritin-like"/>
    <property type="match status" value="1"/>
</dbReference>
<dbReference type="AlphaFoldDB" id="A0A371BBM9"/>
<organism evidence="1 2">
    <name type="scientific">Undibacter mobilis</name>
    <dbReference type="NCBI Taxonomy" id="2292256"/>
    <lineage>
        <taxon>Bacteria</taxon>
        <taxon>Pseudomonadati</taxon>
        <taxon>Pseudomonadota</taxon>
        <taxon>Alphaproteobacteria</taxon>
        <taxon>Hyphomicrobiales</taxon>
        <taxon>Nitrobacteraceae</taxon>
        <taxon>Undibacter</taxon>
    </lineage>
</organism>